<feature type="chain" id="PRO_5045090304" description="Lipoprotein" evidence="2">
    <location>
        <begin position="28"/>
        <end position="161"/>
    </location>
</feature>
<dbReference type="Proteomes" id="UP001520654">
    <property type="component" value="Unassembled WGS sequence"/>
</dbReference>
<evidence type="ECO:0000313" key="3">
    <source>
        <dbReference type="EMBL" id="MCC0097621.1"/>
    </source>
</evidence>
<dbReference type="RefSeq" id="WP_229338763.1">
    <property type="nucleotide sequence ID" value="NZ_JAINUL010000001.1"/>
</dbReference>
<gene>
    <name evidence="3" type="ORF">K7B10_23115</name>
</gene>
<organism evidence="3 4">
    <name type="scientific">Streptomyces flavotricini</name>
    <dbReference type="NCBI Taxonomy" id="66888"/>
    <lineage>
        <taxon>Bacteria</taxon>
        <taxon>Bacillati</taxon>
        <taxon>Actinomycetota</taxon>
        <taxon>Actinomycetes</taxon>
        <taxon>Kitasatosporales</taxon>
        <taxon>Streptomycetaceae</taxon>
        <taxon>Streptomyces</taxon>
    </lineage>
</organism>
<protein>
    <recommendedName>
        <fullName evidence="5">Lipoprotein</fullName>
    </recommendedName>
</protein>
<evidence type="ECO:0008006" key="5">
    <source>
        <dbReference type="Google" id="ProtNLM"/>
    </source>
</evidence>
<feature type="signal peptide" evidence="2">
    <location>
        <begin position="1"/>
        <end position="27"/>
    </location>
</feature>
<evidence type="ECO:0000313" key="4">
    <source>
        <dbReference type="Proteomes" id="UP001520654"/>
    </source>
</evidence>
<evidence type="ECO:0000256" key="1">
    <source>
        <dbReference type="SAM" id="MobiDB-lite"/>
    </source>
</evidence>
<dbReference type="EMBL" id="JAINUL010000001">
    <property type="protein sequence ID" value="MCC0097621.1"/>
    <property type="molecule type" value="Genomic_DNA"/>
</dbReference>
<feature type="region of interest" description="Disordered" evidence="1">
    <location>
        <begin position="24"/>
        <end position="133"/>
    </location>
</feature>
<keyword evidence="2" id="KW-0732">Signal</keyword>
<comment type="caution">
    <text evidence="3">The sequence shown here is derived from an EMBL/GenBank/DDBJ whole genome shotgun (WGS) entry which is preliminary data.</text>
</comment>
<feature type="compositionally biased region" description="Basic residues" evidence="1">
    <location>
        <begin position="91"/>
        <end position="117"/>
    </location>
</feature>
<keyword evidence="4" id="KW-1185">Reference proteome</keyword>
<proteinExistence type="predicted"/>
<reference evidence="3 4" key="1">
    <citation type="submission" date="2021-08" db="EMBL/GenBank/DDBJ databases">
        <title>Genomic Architecture of Streptomyces flavotricini NGL1 and Streptomyces erythrochromogenes HMS4 With Differential Plant Beneficial attributes and laccase production capabilities.</title>
        <authorList>
            <person name="Salwan R."/>
            <person name="Kaur R."/>
            <person name="Sharma V."/>
        </authorList>
    </citation>
    <scope>NUCLEOTIDE SEQUENCE [LARGE SCALE GENOMIC DNA]</scope>
    <source>
        <strain evidence="3 4">NGL1</strain>
    </source>
</reference>
<evidence type="ECO:0000256" key="2">
    <source>
        <dbReference type="SAM" id="SignalP"/>
    </source>
</evidence>
<name>A0ABS8E967_9ACTN</name>
<accession>A0ABS8E967</accession>
<sequence length="161" mass="16974">MRRWSLPLLLAALLTAPGCVTVHPAPARPAKVTAPADHKQPASPRPARPDTGPGLPLSRLPEPPTTPEHDRAPAPARRAPTRKASDETRHARTAPRHRAAPPKHAAKPKPRKAKARPSRTPAPPGRPATGAGTADMTALCRAAHGVTSTPITALCHQTYGR</sequence>